<protein>
    <submittedName>
        <fullName evidence="1">Uncharacterized protein</fullName>
    </submittedName>
</protein>
<sequence>MLLESAQTLDEDMAMEILDKLVDGEKLNGDRYELQLADGRAGYGDMVAMSSTSHGVLRMNEHHFGTSSILGLAGVNSTTHSTTQRYYDDSILLEACRAQYYGHMQNGFTARHSAIDADAEQTRDAHTHLCTSTTDEYNLTSTLLAM</sequence>
<keyword evidence="2" id="KW-1185">Reference proteome</keyword>
<dbReference type="HOGENOM" id="CLU_1778713_0_0_1"/>
<dbReference type="GeneID" id="8100123"/>
<evidence type="ECO:0000313" key="1">
    <source>
        <dbReference type="EMBL" id="EED12361.1"/>
    </source>
</evidence>
<evidence type="ECO:0000313" key="2">
    <source>
        <dbReference type="Proteomes" id="UP000001745"/>
    </source>
</evidence>
<dbReference type="VEuPathDB" id="FungiDB:TSTA_004120"/>
<dbReference type="PhylomeDB" id="B8MTB1"/>
<accession>B8MTB1</accession>
<name>B8MTB1_TALSN</name>
<reference evidence="2" key="1">
    <citation type="journal article" date="2015" name="Genome Announc.">
        <title>Genome sequence of the AIDS-associated pathogen Penicillium marneffei (ATCC18224) and its near taxonomic relative Talaromyces stipitatus (ATCC10500).</title>
        <authorList>
            <person name="Nierman W.C."/>
            <person name="Fedorova-Abrams N.D."/>
            <person name="Andrianopoulos A."/>
        </authorList>
    </citation>
    <scope>NUCLEOTIDE SEQUENCE [LARGE SCALE GENOMIC DNA]</scope>
    <source>
        <strain evidence="2">ATCC 10500 / CBS 375.48 / QM 6759 / NRRL 1006</strain>
    </source>
</reference>
<proteinExistence type="predicted"/>
<dbReference type="EMBL" id="EQ962660">
    <property type="protein sequence ID" value="EED12361.1"/>
    <property type="molecule type" value="Genomic_DNA"/>
</dbReference>
<dbReference type="AlphaFoldDB" id="B8MTB1"/>
<dbReference type="InParanoid" id="B8MTB1"/>
<organism evidence="1 2">
    <name type="scientific">Talaromyces stipitatus (strain ATCC 10500 / CBS 375.48 / QM 6759 / NRRL 1006)</name>
    <name type="common">Penicillium stipitatum</name>
    <dbReference type="NCBI Taxonomy" id="441959"/>
    <lineage>
        <taxon>Eukaryota</taxon>
        <taxon>Fungi</taxon>
        <taxon>Dikarya</taxon>
        <taxon>Ascomycota</taxon>
        <taxon>Pezizomycotina</taxon>
        <taxon>Eurotiomycetes</taxon>
        <taxon>Eurotiomycetidae</taxon>
        <taxon>Eurotiales</taxon>
        <taxon>Trichocomaceae</taxon>
        <taxon>Talaromyces</taxon>
        <taxon>Talaromyces sect. Talaromyces</taxon>
    </lineage>
</organism>
<gene>
    <name evidence="1" type="ORF">TSTA_004120</name>
</gene>
<dbReference type="Proteomes" id="UP000001745">
    <property type="component" value="Unassembled WGS sequence"/>
</dbReference>
<dbReference type="RefSeq" id="XP_002488015.1">
    <property type="nucleotide sequence ID" value="XM_002487970.1"/>
</dbReference>